<name>A0AC34RI16_9BILA</name>
<evidence type="ECO:0000313" key="2">
    <source>
        <dbReference type="WBParaSite" id="JU765_v2.g6917.t1"/>
    </source>
</evidence>
<accession>A0AC34RI16</accession>
<sequence>MFAKGPGEVTALFTGNSYALRQIVGIKEALKNRYKKIYFAARPACLTFEIFDKNTDPHWQCDEVRNKTLEFVAKLKPDFLILTEMIWPNPNFASPVTVEQAQNDTTTMIIADYFKMWSPHVKNIFVIEPHPKLDYHPAPKLAQLLSQNMPTDEVFYKYESWRNQVDPAWNRILAAMKSCPKCVPIPIRDFFCKGDVCDLFEEKTKLSLYCDAGHFSPHGVERIVPTLQEKFNNAIKNLKQ</sequence>
<organism evidence="1 2">
    <name type="scientific">Panagrolaimus sp. JU765</name>
    <dbReference type="NCBI Taxonomy" id="591449"/>
    <lineage>
        <taxon>Eukaryota</taxon>
        <taxon>Metazoa</taxon>
        <taxon>Ecdysozoa</taxon>
        <taxon>Nematoda</taxon>
        <taxon>Chromadorea</taxon>
        <taxon>Rhabditida</taxon>
        <taxon>Tylenchina</taxon>
        <taxon>Panagrolaimomorpha</taxon>
        <taxon>Panagrolaimoidea</taxon>
        <taxon>Panagrolaimidae</taxon>
        <taxon>Panagrolaimus</taxon>
    </lineage>
</organism>
<protein>
    <submittedName>
        <fullName evidence="2">SGNH domain-containing protein</fullName>
    </submittedName>
</protein>
<dbReference type="Proteomes" id="UP000887576">
    <property type="component" value="Unplaced"/>
</dbReference>
<reference evidence="2" key="1">
    <citation type="submission" date="2022-11" db="UniProtKB">
        <authorList>
            <consortium name="WormBaseParasite"/>
        </authorList>
    </citation>
    <scope>IDENTIFICATION</scope>
</reference>
<proteinExistence type="predicted"/>
<evidence type="ECO:0000313" key="1">
    <source>
        <dbReference type="Proteomes" id="UP000887576"/>
    </source>
</evidence>
<dbReference type="WBParaSite" id="JU765_v2.g6917.t1">
    <property type="protein sequence ID" value="JU765_v2.g6917.t1"/>
    <property type="gene ID" value="JU765_v2.g6917"/>
</dbReference>